<dbReference type="Proteomes" id="UP000431744">
    <property type="component" value="Unassembled WGS sequence"/>
</dbReference>
<evidence type="ECO:0000256" key="1">
    <source>
        <dbReference type="SAM" id="MobiDB-lite"/>
    </source>
</evidence>
<sequence>MSRAAAASIPEPVGPVAAPPARPVSVVPSTTVGLPDGALRILHAALVLEEARLHVRYGSRHRLTSGGMLAQEWDRLRQEVVDIERELARRGLHPTP</sequence>
<organism evidence="2 3">
    <name type="scientific">Pseudoclavibacter endophyticus</name>
    <dbReference type="NCBI Taxonomy" id="1778590"/>
    <lineage>
        <taxon>Bacteria</taxon>
        <taxon>Bacillati</taxon>
        <taxon>Actinomycetota</taxon>
        <taxon>Actinomycetes</taxon>
        <taxon>Micrococcales</taxon>
        <taxon>Microbacteriaceae</taxon>
        <taxon>Pseudoclavibacter</taxon>
    </lineage>
</organism>
<gene>
    <name evidence="2" type="ORF">F8O04_11605</name>
</gene>
<evidence type="ECO:0000313" key="3">
    <source>
        <dbReference type="Proteomes" id="UP000431744"/>
    </source>
</evidence>
<dbReference type="RefSeq" id="WP_158029532.1">
    <property type="nucleotide sequence ID" value="NZ_BMHG01000001.1"/>
</dbReference>
<feature type="region of interest" description="Disordered" evidence="1">
    <location>
        <begin position="1"/>
        <end position="24"/>
    </location>
</feature>
<keyword evidence="3" id="KW-1185">Reference proteome</keyword>
<accession>A0A6H9WIK0</accession>
<comment type="caution">
    <text evidence="2">The sequence shown here is derived from an EMBL/GenBank/DDBJ whole genome shotgun (WGS) entry which is preliminary data.</text>
</comment>
<evidence type="ECO:0000313" key="2">
    <source>
        <dbReference type="EMBL" id="KAB1648337.1"/>
    </source>
</evidence>
<dbReference type="EMBL" id="WBJY01000002">
    <property type="protein sequence ID" value="KAB1648337.1"/>
    <property type="molecule type" value="Genomic_DNA"/>
</dbReference>
<dbReference type="AlphaFoldDB" id="A0A6H9WIK0"/>
<protein>
    <submittedName>
        <fullName evidence="2">Uncharacterized protein</fullName>
    </submittedName>
</protein>
<name>A0A6H9WIK0_9MICO</name>
<reference evidence="2 3" key="1">
    <citation type="submission" date="2019-09" db="EMBL/GenBank/DDBJ databases">
        <title>Phylogeny of genus Pseudoclavibacter and closely related genus.</title>
        <authorList>
            <person name="Li Y."/>
        </authorList>
    </citation>
    <scope>NUCLEOTIDE SEQUENCE [LARGE SCALE GENOMIC DNA]</scope>
    <source>
        <strain evidence="2 3">EGI 60007</strain>
    </source>
</reference>
<proteinExistence type="predicted"/>